<evidence type="ECO:0000256" key="5">
    <source>
        <dbReference type="ARBA" id="ARBA00048539"/>
    </source>
</evidence>
<dbReference type="InterPro" id="IPR012795">
    <property type="entry name" value="tRNA_Ile_lys_synt_N"/>
</dbReference>
<evidence type="ECO:0000256" key="1">
    <source>
        <dbReference type="ARBA" id="ARBA00022598"/>
    </source>
</evidence>
<dbReference type="PANTHER" id="PTHR43033">
    <property type="entry name" value="TRNA(ILE)-LYSIDINE SYNTHASE-RELATED"/>
    <property type="match status" value="1"/>
</dbReference>
<evidence type="ECO:0000256" key="3">
    <source>
        <dbReference type="ARBA" id="ARBA00022741"/>
    </source>
</evidence>
<keyword evidence="2 6" id="KW-0819">tRNA processing</keyword>
<reference evidence="10" key="1">
    <citation type="journal article" date="2019" name="Int. J. Syst. Evol. Microbiol.">
        <title>The Global Catalogue of Microorganisms (GCM) 10K type strain sequencing project: providing services to taxonomists for standard genome sequencing and annotation.</title>
        <authorList>
            <consortium name="The Broad Institute Genomics Platform"/>
            <consortium name="The Broad Institute Genome Sequencing Center for Infectious Disease"/>
            <person name="Wu L."/>
            <person name="Ma J."/>
        </authorList>
    </citation>
    <scope>NUCLEOTIDE SEQUENCE [LARGE SCALE GENOMIC DNA]</scope>
    <source>
        <strain evidence="10">JCM 17563</strain>
    </source>
</reference>
<evidence type="ECO:0000259" key="8">
    <source>
        <dbReference type="Pfam" id="PF01171"/>
    </source>
</evidence>
<comment type="similarity">
    <text evidence="6">Belongs to the tRNA(Ile)-lysidine synthase family.</text>
</comment>
<protein>
    <recommendedName>
        <fullName evidence="6">tRNA(Ile)-lysidine synthase</fullName>
        <ecNumber evidence="6">6.3.4.19</ecNumber>
    </recommendedName>
    <alternativeName>
        <fullName evidence="6">tRNA(Ile)-2-lysyl-cytidine synthase</fullName>
    </alternativeName>
    <alternativeName>
        <fullName evidence="6">tRNA(Ile)-lysidine synthetase</fullName>
    </alternativeName>
</protein>
<evidence type="ECO:0000256" key="4">
    <source>
        <dbReference type="ARBA" id="ARBA00022840"/>
    </source>
</evidence>
<keyword evidence="4 6" id="KW-0067">ATP-binding</keyword>
<dbReference type="InterPro" id="IPR011063">
    <property type="entry name" value="TilS/TtcA_N"/>
</dbReference>
<organism evidence="9 10">
    <name type="scientific">Sphingomonas swuensis</name>
    <dbReference type="NCBI Taxonomy" id="977800"/>
    <lineage>
        <taxon>Bacteria</taxon>
        <taxon>Pseudomonadati</taxon>
        <taxon>Pseudomonadota</taxon>
        <taxon>Alphaproteobacteria</taxon>
        <taxon>Sphingomonadales</taxon>
        <taxon>Sphingomonadaceae</taxon>
        <taxon>Sphingomonas</taxon>
    </lineage>
</organism>
<feature type="domain" description="tRNA(Ile)-lysidine/2-thiocytidine synthase N-terminal" evidence="8">
    <location>
        <begin position="29"/>
        <end position="203"/>
    </location>
</feature>
<evidence type="ECO:0000256" key="7">
    <source>
        <dbReference type="SAM" id="Coils"/>
    </source>
</evidence>
<dbReference type="Gene3D" id="3.40.50.620">
    <property type="entry name" value="HUPs"/>
    <property type="match status" value="1"/>
</dbReference>
<keyword evidence="6" id="KW-0963">Cytoplasm</keyword>
<dbReference type="RefSeq" id="WP_344707751.1">
    <property type="nucleotide sequence ID" value="NZ_BAABBQ010000001.1"/>
</dbReference>
<evidence type="ECO:0000256" key="6">
    <source>
        <dbReference type="HAMAP-Rule" id="MF_01161"/>
    </source>
</evidence>
<evidence type="ECO:0000256" key="2">
    <source>
        <dbReference type="ARBA" id="ARBA00022694"/>
    </source>
</evidence>
<feature type="coiled-coil region" evidence="7">
    <location>
        <begin position="216"/>
        <end position="243"/>
    </location>
</feature>
<sequence>MSRRPPEVTAFAARLGQTLDRLVPEGELGVAVSGGPDSLALLLLAAEARPGQVKAATVDHGLRPESAAEAAFVADCCTRLGIPHDVLTVTVASGASLQAQARTARYAALAAWAERFGLAAVATAHHADDQAETLLMRLARGSGLAGLAGVRESRALTDRVRLVRPLLGLRKAALAAVVEAAGLEPVDDPANADPRHDRSRVRSLLGRTEWLDSARLARSATALAEAEEALAHAANRLANERLVRSEHGVRIEPHDLPAEFRRRLLLLGYDRLGLARPDGPEIERAMRQLEAGTRVTLGGALLEGGTVWRLSPEPPRRS</sequence>
<comment type="catalytic activity">
    <reaction evidence="5 6">
        <text>cytidine(34) in tRNA(Ile2) + L-lysine + ATP = lysidine(34) in tRNA(Ile2) + AMP + diphosphate + H(+)</text>
        <dbReference type="Rhea" id="RHEA:43744"/>
        <dbReference type="Rhea" id="RHEA-COMP:10625"/>
        <dbReference type="Rhea" id="RHEA-COMP:10670"/>
        <dbReference type="ChEBI" id="CHEBI:15378"/>
        <dbReference type="ChEBI" id="CHEBI:30616"/>
        <dbReference type="ChEBI" id="CHEBI:32551"/>
        <dbReference type="ChEBI" id="CHEBI:33019"/>
        <dbReference type="ChEBI" id="CHEBI:82748"/>
        <dbReference type="ChEBI" id="CHEBI:83665"/>
        <dbReference type="ChEBI" id="CHEBI:456215"/>
        <dbReference type="EC" id="6.3.4.19"/>
    </reaction>
</comment>
<keyword evidence="10" id="KW-1185">Reference proteome</keyword>
<evidence type="ECO:0000313" key="10">
    <source>
        <dbReference type="Proteomes" id="UP001500235"/>
    </source>
</evidence>
<dbReference type="PANTHER" id="PTHR43033:SF5">
    <property type="entry name" value="TRNA(ILE)-LYSIDINE SYNTHETASE"/>
    <property type="match status" value="1"/>
</dbReference>
<dbReference type="InterPro" id="IPR014729">
    <property type="entry name" value="Rossmann-like_a/b/a_fold"/>
</dbReference>
<dbReference type="EC" id="6.3.4.19" evidence="6"/>
<evidence type="ECO:0000313" key="9">
    <source>
        <dbReference type="EMBL" id="GAA4023468.1"/>
    </source>
</evidence>
<comment type="caution">
    <text evidence="9">The sequence shown here is derived from an EMBL/GenBank/DDBJ whole genome shotgun (WGS) entry which is preliminary data.</text>
</comment>
<accession>A0ABP7TCF3</accession>
<dbReference type="Pfam" id="PF01171">
    <property type="entry name" value="ATP_bind_3"/>
    <property type="match status" value="1"/>
</dbReference>
<dbReference type="Proteomes" id="UP001500235">
    <property type="component" value="Unassembled WGS sequence"/>
</dbReference>
<dbReference type="CDD" id="cd01992">
    <property type="entry name" value="TilS_N"/>
    <property type="match status" value="1"/>
</dbReference>
<comment type="function">
    <text evidence="6">Ligates lysine onto the cytidine present at position 34 of the AUA codon-specific tRNA(Ile) that contains the anticodon CAU, in an ATP-dependent manner. Cytidine is converted to lysidine, thus changing the amino acid specificity of the tRNA from methionine to isoleucine.</text>
</comment>
<keyword evidence="3 6" id="KW-0547">Nucleotide-binding</keyword>
<comment type="domain">
    <text evidence="6">The N-terminal region contains the highly conserved SGGXDS motif, predicted to be a P-loop motif involved in ATP binding.</text>
</comment>
<dbReference type="SUPFAM" id="SSF52402">
    <property type="entry name" value="Adenine nucleotide alpha hydrolases-like"/>
    <property type="match status" value="1"/>
</dbReference>
<dbReference type="HAMAP" id="MF_01161">
    <property type="entry name" value="tRNA_Ile_lys_synt"/>
    <property type="match status" value="1"/>
</dbReference>
<feature type="binding site" evidence="6">
    <location>
        <begin position="33"/>
        <end position="38"/>
    </location>
    <ligand>
        <name>ATP</name>
        <dbReference type="ChEBI" id="CHEBI:30616"/>
    </ligand>
</feature>
<comment type="subcellular location">
    <subcellularLocation>
        <location evidence="6">Cytoplasm</location>
    </subcellularLocation>
</comment>
<gene>
    <name evidence="6" type="primary">tilS</name>
    <name evidence="9" type="ORF">GCM10022280_25260</name>
</gene>
<dbReference type="NCBIfam" id="TIGR02432">
    <property type="entry name" value="lysidine_TilS_N"/>
    <property type="match status" value="1"/>
</dbReference>
<proteinExistence type="inferred from homology"/>
<keyword evidence="7" id="KW-0175">Coiled coil</keyword>
<keyword evidence="1 6" id="KW-0436">Ligase</keyword>
<name>A0ABP7TCF3_9SPHN</name>
<dbReference type="InterPro" id="IPR012094">
    <property type="entry name" value="tRNA_Ile_lys_synt"/>
</dbReference>
<dbReference type="EMBL" id="BAABBQ010000001">
    <property type="protein sequence ID" value="GAA4023468.1"/>
    <property type="molecule type" value="Genomic_DNA"/>
</dbReference>